<dbReference type="PIRSF" id="PIRSF000161">
    <property type="entry name" value="DHPR"/>
    <property type="match status" value="1"/>
</dbReference>
<dbReference type="GO" id="GO:0050661">
    <property type="term" value="F:NADP binding"/>
    <property type="evidence" value="ECO:0007669"/>
    <property type="project" value="UniProtKB-UniRule"/>
</dbReference>
<feature type="binding site" evidence="13">
    <location>
        <begin position="128"/>
        <end position="131"/>
    </location>
    <ligand>
        <name>NAD(+)</name>
        <dbReference type="ChEBI" id="CHEBI:57540"/>
    </ligand>
</feature>
<keyword evidence="17" id="KW-1185">Reference proteome</keyword>
<evidence type="ECO:0000313" key="16">
    <source>
        <dbReference type="EMBL" id="KIL48043.1"/>
    </source>
</evidence>
<evidence type="ECO:0000259" key="15">
    <source>
        <dbReference type="Pfam" id="PF05173"/>
    </source>
</evidence>
<evidence type="ECO:0000259" key="14">
    <source>
        <dbReference type="Pfam" id="PF01113"/>
    </source>
</evidence>
<comment type="caution">
    <text evidence="13">Lacks conserved residue(s) required for the propagation of feature annotation.</text>
</comment>
<evidence type="ECO:0000256" key="2">
    <source>
        <dbReference type="ARBA" id="ARBA00022490"/>
    </source>
</evidence>
<feature type="binding site" evidence="13">
    <location>
        <begin position="102"/>
        <end position="104"/>
    </location>
    <ligand>
        <name>NAD(+)</name>
        <dbReference type="ChEBI" id="CHEBI:57540"/>
    </ligand>
</feature>
<evidence type="ECO:0000256" key="10">
    <source>
        <dbReference type="ARBA" id="ARBA00038983"/>
    </source>
</evidence>
<protein>
    <recommendedName>
        <fullName evidence="10 13">4-hydroxy-tetrahydrodipicolinate reductase</fullName>
        <shortName evidence="13">HTPA reductase</shortName>
        <ecNumber evidence="10 13">1.17.1.8</ecNumber>
    </recommendedName>
</protein>
<dbReference type="PANTHER" id="PTHR20836:SF0">
    <property type="entry name" value="4-HYDROXY-TETRAHYDRODIPICOLINATE REDUCTASE 1, CHLOROPLASTIC-RELATED"/>
    <property type="match status" value="1"/>
</dbReference>
<comment type="subunit">
    <text evidence="13">Homotetramer.</text>
</comment>
<feature type="binding site" evidence="13">
    <location>
        <begin position="11"/>
        <end position="16"/>
    </location>
    <ligand>
        <name>NAD(+)</name>
        <dbReference type="ChEBI" id="CHEBI:57540"/>
    </ligand>
</feature>
<dbReference type="RefSeq" id="WP_041057987.1">
    <property type="nucleotide sequence ID" value="NZ_JXRR01000014.1"/>
</dbReference>
<dbReference type="InterPro" id="IPR022664">
    <property type="entry name" value="DapB_N_CS"/>
</dbReference>
<dbReference type="Proteomes" id="UP000031972">
    <property type="component" value="Unassembled WGS sequence"/>
</dbReference>
<evidence type="ECO:0000256" key="4">
    <source>
        <dbReference type="ARBA" id="ARBA00022857"/>
    </source>
</evidence>
<comment type="subcellular location">
    <subcellularLocation>
        <location evidence="13">Cytoplasm</location>
    </subcellularLocation>
</comment>
<accession>A0A0C2VVP8</accession>
<feature type="binding site" evidence="13">
    <location>
        <begin position="168"/>
        <end position="169"/>
    </location>
    <ligand>
        <name>(S)-2,3,4,5-tetrahydrodipicolinate</name>
        <dbReference type="ChEBI" id="CHEBI:16845"/>
    </ligand>
</feature>
<keyword evidence="2 13" id="KW-0963">Cytoplasm</keyword>
<dbReference type="CDD" id="cd02274">
    <property type="entry name" value="DHDPR_N"/>
    <property type="match status" value="1"/>
</dbReference>
<dbReference type="GO" id="GO:0009089">
    <property type="term" value="P:lysine biosynthetic process via diaminopimelate"/>
    <property type="evidence" value="ECO:0007669"/>
    <property type="project" value="UniProtKB-UniRule"/>
</dbReference>
<comment type="caution">
    <text evidence="16">The sequence shown here is derived from an EMBL/GenBank/DDBJ whole genome shotgun (WGS) entry which is preliminary data.</text>
</comment>
<dbReference type="GO" id="GO:0019877">
    <property type="term" value="P:diaminopimelate biosynthetic process"/>
    <property type="evidence" value="ECO:0007669"/>
    <property type="project" value="UniProtKB-UniRule"/>
</dbReference>
<dbReference type="InterPro" id="IPR022663">
    <property type="entry name" value="DapB_C"/>
</dbReference>
<evidence type="ECO:0000256" key="9">
    <source>
        <dbReference type="ARBA" id="ARBA00037922"/>
    </source>
</evidence>
<dbReference type="OrthoDB" id="9790352at2"/>
<feature type="binding site" evidence="13">
    <location>
        <position position="159"/>
    </location>
    <ligand>
        <name>(S)-2,3,4,5-tetrahydrodipicolinate</name>
        <dbReference type="ChEBI" id="CHEBI:16845"/>
    </ligand>
</feature>
<comment type="function">
    <text evidence="13">Catalyzes the conversion of 4-hydroxy-tetrahydrodipicolinate (HTPA) to tetrahydrodipicolinate.</text>
</comment>
<evidence type="ECO:0000256" key="6">
    <source>
        <dbReference type="ARBA" id="ARBA00023002"/>
    </source>
</evidence>
<feature type="active site" description="Proton donor" evidence="13">
    <location>
        <position position="162"/>
    </location>
</feature>
<feature type="binding site" evidence="13">
    <location>
        <position position="46"/>
    </location>
    <ligand>
        <name>NAD(+)</name>
        <dbReference type="ChEBI" id="CHEBI:57540"/>
    </ligand>
</feature>
<reference evidence="16 17" key="1">
    <citation type="submission" date="2015-01" db="EMBL/GenBank/DDBJ databases">
        <title>Jeotgalibacillus campisalis genome sequencing.</title>
        <authorList>
            <person name="Goh K.M."/>
            <person name="Chan K.-G."/>
            <person name="Yaakop A.S."/>
            <person name="Ee R."/>
            <person name="Gan H.M."/>
            <person name="Chan C.S."/>
        </authorList>
    </citation>
    <scope>NUCLEOTIDE SEQUENCE [LARGE SCALE GENOMIC DNA]</scope>
    <source>
        <strain evidence="16 17">SF-57</strain>
    </source>
</reference>
<dbReference type="Pfam" id="PF01113">
    <property type="entry name" value="DapB_N"/>
    <property type="match status" value="1"/>
</dbReference>
<dbReference type="InterPro" id="IPR023940">
    <property type="entry name" value="DHDPR_bac"/>
</dbReference>
<dbReference type="InterPro" id="IPR036291">
    <property type="entry name" value="NAD(P)-bd_dom_sf"/>
</dbReference>
<dbReference type="PATRIC" id="fig|220754.4.peg.2226"/>
<dbReference type="HAMAP" id="MF_00102">
    <property type="entry name" value="DapB"/>
    <property type="match status" value="1"/>
</dbReference>
<dbReference type="Gene3D" id="3.30.360.10">
    <property type="entry name" value="Dihydrodipicolinate Reductase, domain 2"/>
    <property type="match status" value="1"/>
</dbReference>
<feature type="domain" description="Dihydrodipicolinate reductase N-terminal" evidence="14">
    <location>
        <begin position="5"/>
        <end position="131"/>
    </location>
</feature>
<dbReference type="GO" id="GO:0051287">
    <property type="term" value="F:NAD binding"/>
    <property type="evidence" value="ECO:0007669"/>
    <property type="project" value="UniProtKB-UniRule"/>
</dbReference>
<dbReference type="Pfam" id="PF05173">
    <property type="entry name" value="DapB_C"/>
    <property type="match status" value="1"/>
</dbReference>
<sequence>MPNNIKVVIAGPRGRMGREAVKMVTDHDGMQLVSVIDYKNVGQSLDQVEGFGYLPESISIYNDLDICFNETSPDVLIDLTTPETGYRHTKTALLNNVRPVVGTTGFTSSQLDELTNLAEERNIGVIIAPNFAIGAVLMMKFSQMAAKYFEDVEIIEMHHDQKLDAPSGTAIKTAQMIRENRTSKKQGHPAEEETLEGARGADLDGIKIHSVRLPGLIAHQQVLFGSGGQLLTIRHDSNDRASFMSGVSICVETVMNLNTLVYGLENILD</sequence>
<proteinExistence type="inferred from homology"/>
<dbReference type="SUPFAM" id="SSF55347">
    <property type="entry name" value="Glyceraldehyde-3-phosphate dehydrogenase-like, C-terminal domain"/>
    <property type="match status" value="1"/>
</dbReference>
<name>A0A0C2VVP8_9BACL</name>
<dbReference type="GO" id="GO:0005829">
    <property type="term" value="C:cytosol"/>
    <property type="evidence" value="ECO:0007669"/>
    <property type="project" value="TreeGrafter"/>
</dbReference>
<comment type="catalytic activity">
    <reaction evidence="12 13">
        <text>(S)-2,3,4,5-tetrahydrodipicolinate + NAD(+) + H2O = (2S,4S)-4-hydroxy-2,3,4,5-tetrahydrodipicolinate + NADH + H(+)</text>
        <dbReference type="Rhea" id="RHEA:35323"/>
        <dbReference type="ChEBI" id="CHEBI:15377"/>
        <dbReference type="ChEBI" id="CHEBI:15378"/>
        <dbReference type="ChEBI" id="CHEBI:16845"/>
        <dbReference type="ChEBI" id="CHEBI:57540"/>
        <dbReference type="ChEBI" id="CHEBI:57945"/>
        <dbReference type="ChEBI" id="CHEBI:67139"/>
        <dbReference type="EC" id="1.17.1.8"/>
    </reaction>
</comment>
<comment type="caution">
    <text evidence="13">Was originally thought to be a dihydrodipicolinate reductase (DHDPR), catalyzing the conversion of dihydrodipicolinate to tetrahydrodipicolinate. However, it was shown in E.coli that the substrate of the enzymatic reaction is not dihydrodipicolinate (DHDP) but in fact (2S,4S)-4-hydroxy-2,3,4,5-tetrahydrodipicolinic acid (HTPA), the product released by the DapA-catalyzed reaction.</text>
</comment>
<feature type="domain" description="Dihydrodipicolinate reductase C-terminal" evidence="15">
    <location>
        <begin position="134"/>
        <end position="268"/>
    </location>
</feature>
<dbReference type="AlphaFoldDB" id="A0A0C2VVP8"/>
<dbReference type="PROSITE" id="PS01298">
    <property type="entry name" value="DAPB"/>
    <property type="match status" value="1"/>
</dbReference>
<evidence type="ECO:0000256" key="11">
    <source>
        <dbReference type="ARBA" id="ARBA00049080"/>
    </source>
</evidence>
<evidence type="ECO:0000256" key="13">
    <source>
        <dbReference type="HAMAP-Rule" id="MF_00102"/>
    </source>
</evidence>
<dbReference type="InterPro" id="IPR000846">
    <property type="entry name" value="DapB_N"/>
</dbReference>
<dbReference type="GO" id="GO:0008839">
    <property type="term" value="F:4-hydroxy-tetrahydrodipicolinate reductase"/>
    <property type="evidence" value="ECO:0007669"/>
    <property type="project" value="UniProtKB-UniRule"/>
</dbReference>
<evidence type="ECO:0000256" key="1">
    <source>
        <dbReference type="ARBA" id="ARBA00006642"/>
    </source>
</evidence>
<dbReference type="Gene3D" id="3.40.50.720">
    <property type="entry name" value="NAD(P)-binding Rossmann-like Domain"/>
    <property type="match status" value="1"/>
</dbReference>
<dbReference type="NCBIfam" id="TIGR00036">
    <property type="entry name" value="dapB"/>
    <property type="match status" value="1"/>
</dbReference>
<comment type="pathway">
    <text evidence="9 13">Amino-acid biosynthesis; L-lysine biosynthesis via DAP pathway; (S)-tetrahydrodipicolinate from L-aspartate: step 4/4.</text>
</comment>
<dbReference type="SUPFAM" id="SSF51735">
    <property type="entry name" value="NAD(P)-binding Rossmann-fold domains"/>
    <property type="match status" value="1"/>
</dbReference>
<keyword evidence="3 13" id="KW-0028">Amino-acid biosynthesis</keyword>
<comment type="similarity">
    <text evidence="1 13">Belongs to the DapB family.</text>
</comment>
<comment type="catalytic activity">
    <reaction evidence="11 13">
        <text>(S)-2,3,4,5-tetrahydrodipicolinate + NADP(+) + H2O = (2S,4S)-4-hydroxy-2,3,4,5-tetrahydrodipicolinate + NADPH + H(+)</text>
        <dbReference type="Rhea" id="RHEA:35331"/>
        <dbReference type="ChEBI" id="CHEBI:15377"/>
        <dbReference type="ChEBI" id="CHEBI:15378"/>
        <dbReference type="ChEBI" id="CHEBI:16845"/>
        <dbReference type="ChEBI" id="CHEBI:57783"/>
        <dbReference type="ChEBI" id="CHEBI:58349"/>
        <dbReference type="ChEBI" id="CHEBI:67139"/>
        <dbReference type="EC" id="1.17.1.8"/>
    </reaction>
</comment>
<evidence type="ECO:0000313" key="17">
    <source>
        <dbReference type="Proteomes" id="UP000031972"/>
    </source>
</evidence>
<evidence type="ECO:0000256" key="8">
    <source>
        <dbReference type="ARBA" id="ARBA00023154"/>
    </source>
</evidence>
<organism evidence="16 17">
    <name type="scientific">Jeotgalibacillus campisalis</name>
    <dbReference type="NCBI Taxonomy" id="220754"/>
    <lineage>
        <taxon>Bacteria</taxon>
        <taxon>Bacillati</taxon>
        <taxon>Bacillota</taxon>
        <taxon>Bacilli</taxon>
        <taxon>Bacillales</taxon>
        <taxon>Caryophanaceae</taxon>
        <taxon>Jeotgalibacillus</taxon>
    </lineage>
</organism>
<dbReference type="UniPathway" id="UPA00034">
    <property type="reaction ID" value="UER00018"/>
</dbReference>
<keyword evidence="4 13" id="KW-0521">NADP</keyword>
<dbReference type="GO" id="GO:0016726">
    <property type="term" value="F:oxidoreductase activity, acting on CH or CH2 groups, NAD or NADP as acceptor"/>
    <property type="evidence" value="ECO:0007669"/>
    <property type="project" value="UniProtKB-UniRule"/>
</dbReference>
<evidence type="ECO:0000256" key="5">
    <source>
        <dbReference type="ARBA" id="ARBA00022915"/>
    </source>
</evidence>
<evidence type="ECO:0000256" key="12">
    <source>
        <dbReference type="ARBA" id="ARBA00049396"/>
    </source>
</evidence>
<feature type="active site" description="Proton donor/acceptor" evidence="13">
    <location>
        <position position="158"/>
    </location>
</feature>
<dbReference type="EMBL" id="JXRR01000014">
    <property type="protein sequence ID" value="KIL48043.1"/>
    <property type="molecule type" value="Genomic_DNA"/>
</dbReference>
<keyword evidence="7 13" id="KW-0520">NAD</keyword>
<keyword evidence="5 13" id="KW-0220">Diaminopimelate biosynthesis</keyword>
<dbReference type="FunFam" id="3.30.360.10:FF:000009">
    <property type="entry name" value="4-hydroxy-tetrahydrodipicolinate reductase"/>
    <property type="match status" value="1"/>
</dbReference>
<dbReference type="EC" id="1.17.1.8" evidence="10 13"/>
<keyword evidence="6 13" id="KW-0560">Oxidoreductase</keyword>
<keyword evidence="8 13" id="KW-0457">Lysine biosynthesis</keyword>
<dbReference type="PANTHER" id="PTHR20836">
    <property type="entry name" value="DIHYDRODIPICOLINATE REDUCTASE"/>
    <property type="match status" value="1"/>
</dbReference>
<gene>
    <name evidence="13" type="primary">dapB</name>
    <name evidence="16" type="ORF">KR50_22100</name>
</gene>
<evidence type="ECO:0000256" key="3">
    <source>
        <dbReference type="ARBA" id="ARBA00022605"/>
    </source>
</evidence>
<evidence type="ECO:0000256" key="7">
    <source>
        <dbReference type="ARBA" id="ARBA00023027"/>
    </source>
</evidence>